<keyword evidence="3 7" id="KW-0853">WD repeat</keyword>
<evidence type="ECO:0000256" key="7">
    <source>
        <dbReference type="PROSITE-ProRule" id="PRU00221"/>
    </source>
</evidence>
<dbReference type="PROSITE" id="PS00678">
    <property type="entry name" value="WD_REPEATS_1"/>
    <property type="match status" value="2"/>
</dbReference>
<sequence>MDSRLACDSDLPMSPTLHHECTRVPVTALAACGALLIAAEGPFLRFYLAKDSRYLSSVRIFKAQAIHGICVLAQDQAHVSRLVIWGGKLVRSLDVDLAGEHGQEGLNLCVSNIARASDWILDLAPRPKRLEDDRQYTTGTCVAVTAHNALLQVTVESQNPDTTPQENAIHVTISDLTSSSRSILYSAHLFWEGLNRVLVAAGTAFGEIIYWSWSDEDPDEPASRICRVFLGHEGSIFGVQISEELPTECCQKLKRVVASCSDDRTIRIWDVSDVNTNSTKPESGRDDLEALRTRHTGFSNEAFDSEEFNSSNCLAIGWGHLSRVWTVRFLEASPCNGSLLLQSAGEDATARTWELTQKSKDNQSFPYQLQELDCSAHHSGKNMWSSTISNNSTGVHQVIAGGADSKITATPLGRALQVQKNTGNTISEYTVHDILSWTQSVATGLAKDKTFDNHKSSKKAEFFRSYCFIDETTFLVTTNSGKVLVGALFSGVDSTQSSLLSTSTSLGQLDDLSGYSVCTSGPQAGVAFAAGANGSIYMYRKSATTLTKIHTVGGKVGQIFAANVSDTTDQQTTALLVTLVGQGEAQMLYLDPTCDTNVLRVVSVPISDSSTGIAITSMAHVGAAGQNFAILGFRRGSIAVYEICDSEEGTGQATLTNVVENAHNGETVTSITWVASPNKSTEGQLFSVGRDGRLTVHHIDLSTSSVELVHDLSLPFGPNIEGLYFQDNRLLVHGFSSKRWYLYDITAEEEIMSIDTGGAHRRWTFRAHSSLGGTLVWTRASSMHISNQKGSNHTVIRSGGHGREMKAIAVSPKSNHGSEIPLIATGAEDTDIKIFQYVDGELTCRRTLRRHTTGIQHLQWSENGEYLCSSGGCEEFYIWRIRKSLSSPLDIGVVCEHVYMPESEHADLRIMSFDVVLNGSALVIAMVFSDSSIKVYRYDAAAAVKWQPLFKGLYFTSCLSQCIFLSATRILTAGTDGHAVIWHLPPATDSTVELTWQHPARIHQNSSKAMISHSVSPDTTLIVSGGDDGSLAFILARPAPAHAPTSPAASYASPPTLLNRAHASAVTACAIVTNRSRIYLITSGNDEWIRLWEIALQEAGSELTPESAEESKDALQIRRLRKIKTNVADVSSMAVLDESNDMAHARVLVCGVGMEVIRADWATEGLAEVND</sequence>
<evidence type="ECO:0000256" key="6">
    <source>
        <dbReference type="ARBA" id="ARBA00038255"/>
    </source>
</evidence>
<evidence type="ECO:0000256" key="4">
    <source>
        <dbReference type="ARBA" id="ARBA00022694"/>
    </source>
</evidence>
<dbReference type="Pfam" id="PF00400">
    <property type="entry name" value="WD40"/>
    <property type="match status" value="2"/>
</dbReference>
<organism evidence="8 9">
    <name type="scientific">Pyrenophora tritici-repentis</name>
    <dbReference type="NCBI Taxonomy" id="45151"/>
    <lineage>
        <taxon>Eukaryota</taxon>
        <taxon>Fungi</taxon>
        <taxon>Dikarya</taxon>
        <taxon>Ascomycota</taxon>
        <taxon>Pezizomycotina</taxon>
        <taxon>Dothideomycetes</taxon>
        <taxon>Pleosporomycetidae</taxon>
        <taxon>Pleosporales</taxon>
        <taxon>Pleosporineae</taxon>
        <taxon>Pleosporaceae</taxon>
        <taxon>Pyrenophora</taxon>
    </lineage>
</organism>
<accession>A0A922SQ13</accession>
<dbReference type="PANTHER" id="PTHR14344">
    <property type="entry name" value="WD REPEAT PROTEIN"/>
    <property type="match status" value="1"/>
</dbReference>
<evidence type="ECO:0000256" key="1">
    <source>
        <dbReference type="ARBA" id="ARBA00004496"/>
    </source>
</evidence>
<evidence type="ECO:0000313" key="8">
    <source>
        <dbReference type="EMBL" id="KAI1508796.1"/>
    </source>
</evidence>
<protein>
    <submittedName>
        <fullName evidence="8">WD40 repeat protein</fullName>
    </submittedName>
</protein>
<dbReference type="GO" id="GO:0030488">
    <property type="term" value="P:tRNA methylation"/>
    <property type="evidence" value="ECO:0007669"/>
    <property type="project" value="TreeGrafter"/>
</dbReference>
<keyword evidence="4" id="KW-0819">tRNA processing</keyword>
<dbReference type="OrthoDB" id="5594999at2759"/>
<comment type="similarity">
    <text evidence="6">Belongs to the WD repeat WDR6 family.</text>
</comment>
<dbReference type="OMA" id="IIVWSCF"/>
<keyword evidence="2" id="KW-0963">Cytoplasm</keyword>
<dbReference type="InterPro" id="IPR015943">
    <property type="entry name" value="WD40/YVTN_repeat-like_dom_sf"/>
</dbReference>
<dbReference type="GO" id="GO:0005737">
    <property type="term" value="C:cytoplasm"/>
    <property type="evidence" value="ECO:0007669"/>
    <property type="project" value="UniProtKB-SubCell"/>
</dbReference>
<evidence type="ECO:0000256" key="5">
    <source>
        <dbReference type="ARBA" id="ARBA00022737"/>
    </source>
</evidence>
<evidence type="ECO:0000256" key="2">
    <source>
        <dbReference type="ARBA" id="ARBA00022490"/>
    </source>
</evidence>
<dbReference type="InterPro" id="IPR036322">
    <property type="entry name" value="WD40_repeat_dom_sf"/>
</dbReference>
<feature type="repeat" description="WD" evidence="7">
    <location>
        <begin position="229"/>
        <end position="279"/>
    </location>
</feature>
<dbReference type="Proteomes" id="UP000249757">
    <property type="component" value="Unassembled WGS sequence"/>
</dbReference>
<evidence type="ECO:0000313" key="9">
    <source>
        <dbReference type="Proteomes" id="UP000249757"/>
    </source>
</evidence>
<dbReference type="SUPFAM" id="SSF50978">
    <property type="entry name" value="WD40 repeat-like"/>
    <property type="match status" value="3"/>
</dbReference>
<dbReference type="InterPro" id="IPR051973">
    <property type="entry name" value="tRNA_Anticodon_Mtase-Reg"/>
</dbReference>
<gene>
    <name evidence="8" type="ORF">Ptr86124_012425</name>
</gene>
<comment type="caution">
    <text evidence="8">The sequence shown here is derived from an EMBL/GenBank/DDBJ whole genome shotgun (WGS) entry which is preliminary data.</text>
</comment>
<dbReference type="PROSITE" id="PS50082">
    <property type="entry name" value="WD_REPEATS_2"/>
    <property type="match status" value="1"/>
</dbReference>
<keyword evidence="9" id="KW-1185">Reference proteome</keyword>
<reference evidence="9" key="1">
    <citation type="journal article" date="2022" name="Microb. Genom.">
        <title>A global pangenome for the wheat fungal pathogen Pyrenophora tritici-repentis and prediction of effector protein structural homology.</title>
        <authorList>
            <person name="Moolhuijzen P.M."/>
            <person name="See P.T."/>
            <person name="Shi G."/>
            <person name="Powell H.R."/>
            <person name="Cockram J."/>
            <person name="Jorgensen L.N."/>
            <person name="Benslimane H."/>
            <person name="Strelkov S.E."/>
            <person name="Turner J."/>
            <person name="Liu Z."/>
            <person name="Moffat C.S."/>
        </authorList>
    </citation>
    <scope>NUCLEOTIDE SEQUENCE [LARGE SCALE GENOMIC DNA]</scope>
</reference>
<dbReference type="InterPro" id="IPR019775">
    <property type="entry name" value="WD40_repeat_CS"/>
</dbReference>
<name>A0A922SQ13_9PLEO</name>
<dbReference type="EMBL" id="NRDI02000024">
    <property type="protein sequence ID" value="KAI1508796.1"/>
    <property type="molecule type" value="Genomic_DNA"/>
</dbReference>
<dbReference type="AlphaFoldDB" id="A0A922SQ13"/>
<dbReference type="SMART" id="SM00320">
    <property type="entry name" value="WD40"/>
    <property type="match status" value="10"/>
</dbReference>
<dbReference type="Gene3D" id="2.130.10.10">
    <property type="entry name" value="YVTN repeat-like/Quinoprotein amine dehydrogenase"/>
    <property type="match status" value="3"/>
</dbReference>
<proteinExistence type="inferred from homology"/>
<dbReference type="PANTHER" id="PTHR14344:SF3">
    <property type="entry name" value="WD REPEAT-CONTAINING PROTEIN 6"/>
    <property type="match status" value="1"/>
</dbReference>
<comment type="subcellular location">
    <subcellularLocation>
        <location evidence="1">Cytoplasm</location>
    </subcellularLocation>
</comment>
<keyword evidence="5" id="KW-0677">Repeat</keyword>
<dbReference type="InterPro" id="IPR001680">
    <property type="entry name" value="WD40_rpt"/>
</dbReference>
<evidence type="ECO:0000256" key="3">
    <source>
        <dbReference type="ARBA" id="ARBA00022574"/>
    </source>
</evidence>